<proteinExistence type="predicted"/>
<evidence type="ECO:0000313" key="3">
    <source>
        <dbReference type="Proteomes" id="UP000006727"/>
    </source>
</evidence>
<dbReference type="EMBL" id="ABEU02000010">
    <property type="protein sequence ID" value="PNR46753.1"/>
    <property type="molecule type" value="Genomic_DNA"/>
</dbReference>
<organism evidence="1">
    <name type="scientific">Physcomitrium patens</name>
    <name type="common">Spreading-leaved earth moss</name>
    <name type="synonym">Physcomitrella patens</name>
    <dbReference type="NCBI Taxonomy" id="3218"/>
    <lineage>
        <taxon>Eukaryota</taxon>
        <taxon>Viridiplantae</taxon>
        <taxon>Streptophyta</taxon>
        <taxon>Embryophyta</taxon>
        <taxon>Bryophyta</taxon>
        <taxon>Bryophytina</taxon>
        <taxon>Bryopsida</taxon>
        <taxon>Funariidae</taxon>
        <taxon>Funariales</taxon>
        <taxon>Funariaceae</taxon>
        <taxon>Physcomitrium</taxon>
    </lineage>
</organism>
<keyword evidence="3" id="KW-1185">Reference proteome</keyword>
<protein>
    <submittedName>
        <fullName evidence="1 2">Uncharacterized protein</fullName>
    </submittedName>
</protein>
<evidence type="ECO:0000313" key="1">
    <source>
        <dbReference type="EMBL" id="PNR46753.1"/>
    </source>
</evidence>
<dbReference type="Proteomes" id="UP000006727">
    <property type="component" value="Chromosome 10"/>
</dbReference>
<reference evidence="2" key="3">
    <citation type="submission" date="2020-12" db="UniProtKB">
        <authorList>
            <consortium name="EnsemblPlants"/>
        </authorList>
    </citation>
    <scope>IDENTIFICATION</scope>
</reference>
<sequence>MFHAPPVAHLCMGSMREHLRNIAAAACSPPHSLSISLSFSLHRPSFFISRIVLRIAPFDSSYTLLISRFAGSFLLVWLAARAS</sequence>
<gene>
    <name evidence="1" type="ORF">PHYPA_013873</name>
</gene>
<accession>A0A2K1JZ02</accession>
<name>A0A2K1JZ02_PHYPA</name>
<dbReference type="AlphaFoldDB" id="A0A2K1JZ02"/>
<reference evidence="1 3" key="1">
    <citation type="journal article" date="2008" name="Science">
        <title>The Physcomitrella genome reveals evolutionary insights into the conquest of land by plants.</title>
        <authorList>
            <person name="Rensing S."/>
            <person name="Lang D."/>
            <person name="Zimmer A."/>
            <person name="Terry A."/>
            <person name="Salamov A."/>
            <person name="Shapiro H."/>
            <person name="Nishiyama T."/>
            <person name="Perroud P.-F."/>
            <person name="Lindquist E."/>
            <person name="Kamisugi Y."/>
            <person name="Tanahashi T."/>
            <person name="Sakakibara K."/>
            <person name="Fujita T."/>
            <person name="Oishi K."/>
            <person name="Shin-I T."/>
            <person name="Kuroki Y."/>
            <person name="Toyoda A."/>
            <person name="Suzuki Y."/>
            <person name="Hashimoto A."/>
            <person name="Yamaguchi K."/>
            <person name="Sugano A."/>
            <person name="Kohara Y."/>
            <person name="Fujiyama A."/>
            <person name="Anterola A."/>
            <person name="Aoki S."/>
            <person name="Ashton N."/>
            <person name="Barbazuk W.B."/>
            <person name="Barker E."/>
            <person name="Bennetzen J."/>
            <person name="Bezanilla M."/>
            <person name="Blankenship R."/>
            <person name="Cho S.H."/>
            <person name="Dutcher S."/>
            <person name="Estelle M."/>
            <person name="Fawcett J.A."/>
            <person name="Gundlach H."/>
            <person name="Hanada K."/>
            <person name="Heyl A."/>
            <person name="Hicks K.A."/>
            <person name="Hugh J."/>
            <person name="Lohr M."/>
            <person name="Mayer K."/>
            <person name="Melkozernov A."/>
            <person name="Murata T."/>
            <person name="Nelson D."/>
            <person name="Pils B."/>
            <person name="Prigge M."/>
            <person name="Reiss B."/>
            <person name="Renner T."/>
            <person name="Rombauts S."/>
            <person name="Rushton P."/>
            <person name="Sanderfoot A."/>
            <person name="Schween G."/>
            <person name="Shiu S.-H."/>
            <person name="Stueber K."/>
            <person name="Theodoulou F.L."/>
            <person name="Tu H."/>
            <person name="Van de Peer Y."/>
            <person name="Verrier P.J."/>
            <person name="Waters E."/>
            <person name="Wood A."/>
            <person name="Yang L."/>
            <person name="Cove D."/>
            <person name="Cuming A."/>
            <person name="Hasebe M."/>
            <person name="Lucas S."/>
            <person name="Mishler D.B."/>
            <person name="Reski R."/>
            <person name="Grigoriev I."/>
            <person name="Quatrano R.S."/>
            <person name="Boore J.L."/>
        </authorList>
    </citation>
    <scope>NUCLEOTIDE SEQUENCE [LARGE SCALE GENOMIC DNA]</scope>
    <source>
        <strain evidence="2 3">cv. Gransden 2004</strain>
    </source>
</reference>
<reference evidence="1 3" key="2">
    <citation type="journal article" date="2018" name="Plant J.">
        <title>The Physcomitrella patens chromosome-scale assembly reveals moss genome structure and evolution.</title>
        <authorList>
            <person name="Lang D."/>
            <person name="Ullrich K.K."/>
            <person name="Murat F."/>
            <person name="Fuchs J."/>
            <person name="Jenkins J."/>
            <person name="Haas F.B."/>
            <person name="Piednoel M."/>
            <person name="Gundlach H."/>
            <person name="Van Bel M."/>
            <person name="Meyberg R."/>
            <person name="Vives C."/>
            <person name="Morata J."/>
            <person name="Symeonidi A."/>
            <person name="Hiss M."/>
            <person name="Muchero W."/>
            <person name="Kamisugi Y."/>
            <person name="Saleh O."/>
            <person name="Blanc G."/>
            <person name="Decker E.L."/>
            <person name="van Gessel N."/>
            <person name="Grimwood J."/>
            <person name="Hayes R.D."/>
            <person name="Graham S.W."/>
            <person name="Gunter L.E."/>
            <person name="McDaniel S.F."/>
            <person name="Hoernstein S.N.W."/>
            <person name="Larsson A."/>
            <person name="Li F.W."/>
            <person name="Perroud P.F."/>
            <person name="Phillips J."/>
            <person name="Ranjan P."/>
            <person name="Rokshar D.S."/>
            <person name="Rothfels C.J."/>
            <person name="Schneider L."/>
            <person name="Shu S."/>
            <person name="Stevenson D.W."/>
            <person name="Thummler F."/>
            <person name="Tillich M."/>
            <person name="Villarreal Aguilar J.C."/>
            <person name="Widiez T."/>
            <person name="Wong G.K."/>
            <person name="Wymore A."/>
            <person name="Zhang Y."/>
            <person name="Zimmer A.D."/>
            <person name="Quatrano R.S."/>
            <person name="Mayer K.F.X."/>
            <person name="Goodstein D."/>
            <person name="Casacuberta J.M."/>
            <person name="Vandepoele K."/>
            <person name="Reski R."/>
            <person name="Cuming A.C."/>
            <person name="Tuskan G.A."/>
            <person name="Maumus F."/>
            <person name="Salse J."/>
            <person name="Schmutz J."/>
            <person name="Rensing S.A."/>
        </authorList>
    </citation>
    <scope>NUCLEOTIDE SEQUENCE [LARGE SCALE GENOMIC DNA]</scope>
    <source>
        <strain evidence="2 3">cv. Gransden 2004</strain>
    </source>
</reference>
<dbReference type="InParanoid" id="A0A2K1JZ02"/>
<evidence type="ECO:0000313" key="2">
    <source>
        <dbReference type="EnsemblPlants" id="PAC:32900503.CDS.1"/>
    </source>
</evidence>
<dbReference type="Gramene" id="Pp3c10_14130V3.1">
    <property type="protein sequence ID" value="PAC:32900503.CDS.1"/>
    <property type="gene ID" value="Pp3c10_14130"/>
</dbReference>
<dbReference type="EnsemblPlants" id="Pp3c10_14130V3.1">
    <property type="protein sequence ID" value="PAC:32900503.CDS.1"/>
    <property type="gene ID" value="Pp3c10_14130"/>
</dbReference>